<dbReference type="InterPro" id="IPR003442">
    <property type="entry name" value="T6A_TsaE"/>
</dbReference>
<dbReference type="Pfam" id="PF02367">
    <property type="entry name" value="TsaE"/>
    <property type="match status" value="1"/>
</dbReference>
<dbReference type="GO" id="GO:0016740">
    <property type="term" value="F:transferase activity"/>
    <property type="evidence" value="ECO:0007669"/>
    <property type="project" value="UniProtKB-KW"/>
</dbReference>
<dbReference type="GO" id="GO:0005524">
    <property type="term" value="F:ATP binding"/>
    <property type="evidence" value="ECO:0007669"/>
    <property type="project" value="UniProtKB-KW"/>
</dbReference>
<evidence type="ECO:0000256" key="2">
    <source>
        <dbReference type="ARBA" id="ARBA00007599"/>
    </source>
</evidence>
<dbReference type="InterPro" id="IPR027417">
    <property type="entry name" value="P-loop_NTPase"/>
</dbReference>
<evidence type="ECO:0000256" key="5">
    <source>
        <dbReference type="ARBA" id="ARBA00022694"/>
    </source>
</evidence>
<keyword evidence="8" id="KW-0067">ATP-binding</keyword>
<comment type="subcellular location">
    <subcellularLocation>
        <location evidence="1">Cytoplasm</location>
    </subcellularLocation>
</comment>
<comment type="similarity">
    <text evidence="2">Belongs to the TsaE family.</text>
</comment>
<keyword evidence="13" id="KW-1185">Reference proteome</keyword>
<dbReference type="SUPFAM" id="SSF52540">
    <property type="entry name" value="P-loop containing nucleoside triphosphate hydrolases"/>
    <property type="match status" value="1"/>
</dbReference>
<evidence type="ECO:0000256" key="9">
    <source>
        <dbReference type="ARBA" id="ARBA00022842"/>
    </source>
</evidence>
<dbReference type="OrthoDB" id="9800307at2"/>
<dbReference type="GO" id="GO:0046872">
    <property type="term" value="F:metal ion binding"/>
    <property type="evidence" value="ECO:0007669"/>
    <property type="project" value="UniProtKB-KW"/>
</dbReference>
<evidence type="ECO:0000256" key="4">
    <source>
        <dbReference type="ARBA" id="ARBA00022490"/>
    </source>
</evidence>
<dbReference type="Gene3D" id="3.40.50.300">
    <property type="entry name" value="P-loop containing nucleotide triphosphate hydrolases"/>
    <property type="match status" value="1"/>
</dbReference>
<dbReference type="EMBL" id="CP017812">
    <property type="protein sequence ID" value="AOZ72260.1"/>
    <property type="molecule type" value="Genomic_DNA"/>
</dbReference>
<protein>
    <recommendedName>
        <fullName evidence="3">tRNA threonylcarbamoyladenosine biosynthesis protein TsaE</fullName>
    </recommendedName>
    <alternativeName>
        <fullName evidence="11">t(6)A37 threonylcarbamoyladenosine biosynthesis protein TsaE</fullName>
    </alternativeName>
</protein>
<keyword evidence="6" id="KW-0479">Metal-binding</keyword>
<evidence type="ECO:0000256" key="1">
    <source>
        <dbReference type="ARBA" id="ARBA00004496"/>
    </source>
</evidence>
<dbReference type="GO" id="GO:0005737">
    <property type="term" value="C:cytoplasm"/>
    <property type="evidence" value="ECO:0007669"/>
    <property type="project" value="UniProtKB-SubCell"/>
</dbReference>
<sequence length="179" mass="19157">MLVIKTKDPDQTRAVGQALAKIVRAGDLIMLSGGLGAGKTTFTQGLGEGMGVRGRVASPTFIIAREHPNPNGPNLIHADAYRINDLDDLETLDLDASLDTAVTVVEWGEGKTEAMSEDRLEIEIRRAGGDLTVATEGEVVDLAEADDGSRDIVITPCSDRWSEEDLNILATALKSEENK</sequence>
<evidence type="ECO:0000313" key="13">
    <source>
        <dbReference type="Proteomes" id="UP000176288"/>
    </source>
</evidence>
<dbReference type="KEGG" id="avu:BK816_02225"/>
<keyword evidence="9" id="KW-0460">Magnesium</keyword>
<evidence type="ECO:0000256" key="7">
    <source>
        <dbReference type="ARBA" id="ARBA00022741"/>
    </source>
</evidence>
<proteinExistence type="inferred from homology"/>
<keyword evidence="7" id="KW-0547">Nucleotide-binding</keyword>
<keyword evidence="12" id="KW-0808">Transferase</keyword>
<accession>A0A1D9MJA5</accession>
<keyword evidence="5" id="KW-0819">tRNA processing</keyword>
<dbReference type="AlphaFoldDB" id="A0A1D9MJA5"/>
<evidence type="ECO:0000256" key="11">
    <source>
        <dbReference type="ARBA" id="ARBA00032441"/>
    </source>
</evidence>
<comment type="function">
    <text evidence="10">Required for the formation of a threonylcarbamoyl group on adenosine at position 37 (t(6)A37) in tRNAs that read codons beginning with adenine. Is involved in the transfer of the threonylcarbamoyl moiety of threonylcarbamoyl-AMP (TC-AMP) to the N6 group of A37, together with TsaD and TsaB. TsaE seems to play an indirect role in the t(6)A biosynthesis pathway, possibly in regulating the core enzymatic function of TsaD.</text>
</comment>
<organism evidence="12 13">
    <name type="scientific">Boudabousia tangfeifanii</name>
    <dbReference type="NCBI Taxonomy" id="1912795"/>
    <lineage>
        <taxon>Bacteria</taxon>
        <taxon>Bacillati</taxon>
        <taxon>Actinomycetota</taxon>
        <taxon>Actinomycetes</taxon>
        <taxon>Actinomycetales</taxon>
        <taxon>Actinomycetaceae</taxon>
        <taxon>Boudabousia</taxon>
    </lineage>
</organism>
<evidence type="ECO:0000313" key="12">
    <source>
        <dbReference type="EMBL" id="AOZ72260.1"/>
    </source>
</evidence>
<evidence type="ECO:0000256" key="10">
    <source>
        <dbReference type="ARBA" id="ARBA00024908"/>
    </source>
</evidence>
<dbReference type="Proteomes" id="UP000176288">
    <property type="component" value="Chromosome"/>
</dbReference>
<dbReference type="NCBIfam" id="TIGR00150">
    <property type="entry name" value="T6A_YjeE"/>
    <property type="match status" value="1"/>
</dbReference>
<evidence type="ECO:0000256" key="8">
    <source>
        <dbReference type="ARBA" id="ARBA00022840"/>
    </source>
</evidence>
<evidence type="ECO:0000256" key="3">
    <source>
        <dbReference type="ARBA" id="ARBA00019010"/>
    </source>
</evidence>
<gene>
    <name evidence="12" type="ORF">BK816_02225</name>
</gene>
<dbReference type="STRING" id="1912795.BK816_02225"/>
<dbReference type="PANTHER" id="PTHR33540:SF2">
    <property type="entry name" value="TRNA THREONYLCARBAMOYLADENOSINE BIOSYNTHESIS PROTEIN TSAE"/>
    <property type="match status" value="1"/>
</dbReference>
<dbReference type="PANTHER" id="PTHR33540">
    <property type="entry name" value="TRNA THREONYLCARBAMOYLADENOSINE BIOSYNTHESIS PROTEIN TSAE"/>
    <property type="match status" value="1"/>
</dbReference>
<evidence type="ECO:0000256" key="6">
    <source>
        <dbReference type="ARBA" id="ARBA00022723"/>
    </source>
</evidence>
<reference evidence="12 13" key="1">
    <citation type="submission" date="2016-10" db="EMBL/GenBank/DDBJ databases">
        <title>Actinomyces aegypiusis sp. nov., isolated from the Aegypius monachus in Qinghai Tibet Plateau China.</title>
        <authorList>
            <person name="Wang Y."/>
        </authorList>
    </citation>
    <scope>NUCLEOTIDE SEQUENCE [LARGE SCALE GENOMIC DNA]</scope>
    <source>
        <strain evidence="12 13">VUL4_3</strain>
    </source>
</reference>
<dbReference type="GO" id="GO:0002949">
    <property type="term" value="P:tRNA threonylcarbamoyladenosine modification"/>
    <property type="evidence" value="ECO:0007669"/>
    <property type="project" value="InterPro"/>
</dbReference>
<name>A0A1D9MJA5_9ACTO</name>
<keyword evidence="4" id="KW-0963">Cytoplasm</keyword>
<dbReference type="RefSeq" id="WP_071163726.1">
    <property type="nucleotide sequence ID" value="NZ_CP017812.1"/>
</dbReference>